<gene>
    <name evidence="1" type="ORF">L1987_37953</name>
</gene>
<evidence type="ECO:0000313" key="2">
    <source>
        <dbReference type="Proteomes" id="UP001056120"/>
    </source>
</evidence>
<sequence>MGEVCYVMGMNDDNENMEQLAEIHDPLNENDLDIKRKTVESSLKGYFDHLVEGLEEGNGSSMEVERGQKSTSKMEEEGINDQVKSIEDMNKNQVDEVLVQEEGKVDQEENKWEDEDNTKSEPSIEEHYEVDHNAAILGSEESIN</sequence>
<name>A0ACB9HI61_9ASTR</name>
<protein>
    <submittedName>
        <fullName evidence="1">Uncharacterized protein</fullName>
    </submittedName>
</protein>
<reference evidence="1 2" key="2">
    <citation type="journal article" date="2022" name="Mol. Ecol. Resour.">
        <title>The genomes of chicory, endive, great burdock and yacon provide insights into Asteraceae paleo-polyploidization history and plant inulin production.</title>
        <authorList>
            <person name="Fan W."/>
            <person name="Wang S."/>
            <person name="Wang H."/>
            <person name="Wang A."/>
            <person name="Jiang F."/>
            <person name="Liu H."/>
            <person name="Zhao H."/>
            <person name="Xu D."/>
            <person name="Zhang Y."/>
        </authorList>
    </citation>
    <scope>NUCLEOTIDE SEQUENCE [LARGE SCALE GENOMIC DNA]</scope>
    <source>
        <strain evidence="2">cv. Yunnan</strain>
        <tissue evidence="1">Leaves</tissue>
    </source>
</reference>
<reference evidence="2" key="1">
    <citation type="journal article" date="2022" name="Mol. Ecol. Resour.">
        <title>The genomes of chicory, endive, great burdock and yacon provide insights into Asteraceae palaeo-polyploidization history and plant inulin production.</title>
        <authorList>
            <person name="Fan W."/>
            <person name="Wang S."/>
            <person name="Wang H."/>
            <person name="Wang A."/>
            <person name="Jiang F."/>
            <person name="Liu H."/>
            <person name="Zhao H."/>
            <person name="Xu D."/>
            <person name="Zhang Y."/>
        </authorList>
    </citation>
    <scope>NUCLEOTIDE SEQUENCE [LARGE SCALE GENOMIC DNA]</scope>
    <source>
        <strain evidence="2">cv. Yunnan</strain>
    </source>
</reference>
<dbReference type="EMBL" id="CM042029">
    <property type="protein sequence ID" value="KAI3795302.1"/>
    <property type="molecule type" value="Genomic_DNA"/>
</dbReference>
<evidence type="ECO:0000313" key="1">
    <source>
        <dbReference type="EMBL" id="KAI3795302.1"/>
    </source>
</evidence>
<accession>A0ACB9HI61</accession>
<comment type="caution">
    <text evidence="1">The sequence shown here is derived from an EMBL/GenBank/DDBJ whole genome shotgun (WGS) entry which is preliminary data.</text>
</comment>
<keyword evidence="2" id="KW-1185">Reference proteome</keyword>
<proteinExistence type="predicted"/>
<organism evidence="1 2">
    <name type="scientific">Smallanthus sonchifolius</name>
    <dbReference type="NCBI Taxonomy" id="185202"/>
    <lineage>
        <taxon>Eukaryota</taxon>
        <taxon>Viridiplantae</taxon>
        <taxon>Streptophyta</taxon>
        <taxon>Embryophyta</taxon>
        <taxon>Tracheophyta</taxon>
        <taxon>Spermatophyta</taxon>
        <taxon>Magnoliopsida</taxon>
        <taxon>eudicotyledons</taxon>
        <taxon>Gunneridae</taxon>
        <taxon>Pentapetalae</taxon>
        <taxon>asterids</taxon>
        <taxon>campanulids</taxon>
        <taxon>Asterales</taxon>
        <taxon>Asteraceae</taxon>
        <taxon>Asteroideae</taxon>
        <taxon>Heliantheae alliance</taxon>
        <taxon>Millerieae</taxon>
        <taxon>Smallanthus</taxon>
    </lineage>
</organism>
<dbReference type="Proteomes" id="UP001056120">
    <property type="component" value="Linkage Group LG12"/>
</dbReference>